<dbReference type="Proteomes" id="UP001165186">
    <property type="component" value="Unassembled WGS sequence"/>
</dbReference>
<evidence type="ECO:0000313" key="1">
    <source>
        <dbReference type="EMBL" id="GME45090.1"/>
    </source>
</evidence>
<gene>
    <name evidence="1" type="primary">g7994</name>
    <name evidence="1" type="ORF">NpPPO83_00007994</name>
</gene>
<reference evidence="1" key="1">
    <citation type="submission" date="2024-09" db="EMBL/GenBank/DDBJ databases">
        <title>Draft Genome Sequences of Neofusicoccum parvum.</title>
        <authorList>
            <person name="Ashida A."/>
            <person name="Camagna M."/>
            <person name="Tanaka A."/>
            <person name="Takemoto D."/>
        </authorList>
    </citation>
    <scope>NUCLEOTIDE SEQUENCE</scope>
    <source>
        <strain evidence="1">PPO83</strain>
    </source>
</reference>
<accession>A0ACB5SL88</accession>
<keyword evidence="2" id="KW-1185">Reference proteome</keyword>
<protein>
    <submittedName>
        <fullName evidence="1">Uncharacterized protein</fullName>
    </submittedName>
</protein>
<evidence type="ECO:0000313" key="2">
    <source>
        <dbReference type="Proteomes" id="UP001165186"/>
    </source>
</evidence>
<comment type="caution">
    <text evidence="1">The sequence shown here is derived from an EMBL/GenBank/DDBJ whole genome shotgun (WGS) entry which is preliminary data.</text>
</comment>
<proteinExistence type="predicted"/>
<name>A0ACB5SL88_9PEZI</name>
<sequence>MATAPTQQQNHVPSPLPSHPSSSPSTSPSLPPSPPIPPRAHPSPLHITLTTLPRPPTTPSTPLARFTIQTATQHAGADGSRAASLMRGARAALDDAAGGVGAALALHGLTPVDVSTVERAWAVAGRGGWFRDRGARVERAFVGQEAEEARGMEVRGERVVEAGFASDAALMVAAGVVERAVAVGVEALEVRFCNREWRRVEEGEVERGDGDETGRENEDEMDMGDEHDMVTE</sequence>
<dbReference type="EMBL" id="BSXG01000117">
    <property type="protein sequence ID" value="GME45090.1"/>
    <property type="molecule type" value="Genomic_DNA"/>
</dbReference>
<organism evidence="1 2">
    <name type="scientific">Neofusicoccum parvum</name>
    <dbReference type="NCBI Taxonomy" id="310453"/>
    <lineage>
        <taxon>Eukaryota</taxon>
        <taxon>Fungi</taxon>
        <taxon>Dikarya</taxon>
        <taxon>Ascomycota</taxon>
        <taxon>Pezizomycotina</taxon>
        <taxon>Dothideomycetes</taxon>
        <taxon>Dothideomycetes incertae sedis</taxon>
        <taxon>Botryosphaeriales</taxon>
        <taxon>Botryosphaeriaceae</taxon>
        <taxon>Neofusicoccum</taxon>
    </lineage>
</organism>